<organism evidence="3 4">
    <name type="scientific">Chlamydophila parapsittaci</name>
    <dbReference type="NCBI Taxonomy" id="344886"/>
    <lineage>
        <taxon>Bacteria</taxon>
        <taxon>Pseudomonadati</taxon>
        <taxon>Chlamydiota</taxon>
        <taxon>Chlamydiia</taxon>
        <taxon>Chlamydiales</taxon>
        <taxon>Chlamydiaceae</taxon>
        <taxon>Chlamydia/Chlamydophila group</taxon>
        <taxon>Chlamydia</taxon>
    </lineage>
</organism>
<sequence length="121" mass="13001">MLTSPHWGTPAPAKVAATTESQTVTISAVNLVSTDSNSYENPILSSSKPFSAITVISSSGQTTNAPDSNPTNYVPPTHYGYQGNWTVTWKQGTGTEEQIATLNWEQTGYSPTRRTSRTFGS</sequence>
<accession>A0ABX5VYM5</accession>
<dbReference type="InterPro" id="IPR011427">
    <property type="entry name" value="Polymorphic_membr_middle"/>
</dbReference>
<reference evidence="3 4" key="1">
    <citation type="journal article" date="2020" name="Data Brief">
        <title>Data of de novo genome assembly of the Chlamydia psittaci strain isolated from the livestock in Volga Region, Russian Federation.</title>
        <authorList>
            <person name="Feodorova V.A."/>
            <person name="Zaitsev S.S."/>
            <person name="Khizhnyakova M.A."/>
            <person name="Saltykov Y.V."/>
            <person name="Evstifeev V.V."/>
            <person name="Khusainov F.M."/>
            <person name="Yakovlev S.I."/>
            <person name="Larionova O.S."/>
            <person name="Motin V.L."/>
        </authorList>
    </citation>
    <scope>NUCLEOTIDE SEQUENCE [LARGE SCALE GENOMIC DNA]</scope>
    <source>
        <strain evidence="3 4">Rostinovo-70</strain>
    </source>
</reference>
<dbReference type="Proteomes" id="UP000320536">
    <property type="component" value="Chromosome"/>
</dbReference>
<feature type="region of interest" description="Disordered" evidence="1">
    <location>
        <begin position="1"/>
        <end position="20"/>
    </location>
</feature>
<proteinExistence type="predicted"/>
<evidence type="ECO:0000256" key="1">
    <source>
        <dbReference type="SAM" id="MobiDB-lite"/>
    </source>
</evidence>
<protein>
    <recommendedName>
        <fullName evidence="2">Chlamydia polymorphic membrane middle domain-containing protein</fullName>
    </recommendedName>
</protein>
<dbReference type="EMBL" id="CP041038">
    <property type="protein sequence ID" value="QDE37678.1"/>
    <property type="molecule type" value="Genomic_DNA"/>
</dbReference>
<evidence type="ECO:0000259" key="2">
    <source>
        <dbReference type="Pfam" id="PF07548"/>
    </source>
</evidence>
<keyword evidence="4" id="KW-1185">Reference proteome</keyword>
<gene>
    <name evidence="3" type="ORF">FI836_04160</name>
</gene>
<feature type="domain" description="Chlamydia polymorphic membrane middle" evidence="2">
    <location>
        <begin position="11"/>
        <end position="105"/>
    </location>
</feature>
<name>A0ABX5VYM5_9CHLA</name>
<dbReference type="Pfam" id="PF07548">
    <property type="entry name" value="ChlamPMP_M"/>
    <property type="match status" value="1"/>
</dbReference>
<evidence type="ECO:0000313" key="4">
    <source>
        <dbReference type="Proteomes" id="UP000320536"/>
    </source>
</evidence>
<evidence type="ECO:0000313" key="3">
    <source>
        <dbReference type="EMBL" id="QDE37678.1"/>
    </source>
</evidence>